<comment type="caution">
    <text evidence="2">The sequence shown here is derived from an EMBL/GenBank/DDBJ whole genome shotgun (WGS) entry which is preliminary data.</text>
</comment>
<evidence type="ECO:0000313" key="3">
    <source>
        <dbReference type="Proteomes" id="UP000766336"/>
    </source>
</evidence>
<organism evidence="2 3">
    <name type="scientific">Roseococcus pinisoli</name>
    <dbReference type="NCBI Taxonomy" id="2835040"/>
    <lineage>
        <taxon>Bacteria</taxon>
        <taxon>Pseudomonadati</taxon>
        <taxon>Pseudomonadota</taxon>
        <taxon>Alphaproteobacteria</taxon>
        <taxon>Acetobacterales</taxon>
        <taxon>Roseomonadaceae</taxon>
        <taxon>Roseococcus</taxon>
    </lineage>
</organism>
<accession>A0ABS5QGQ2</accession>
<name>A0ABS5QGQ2_9PROT</name>
<reference evidence="2 3" key="1">
    <citation type="submission" date="2021-05" db="EMBL/GenBank/DDBJ databases">
        <title>Roseococcus sp. XZZS9, whole genome shotgun sequencing project.</title>
        <authorList>
            <person name="Zhao G."/>
            <person name="Shen L."/>
        </authorList>
    </citation>
    <scope>NUCLEOTIDE SEQUENCE [LARGE SCALE GENOMIC DNA]</scope>
    <source>
        <strain evidence="2 3">XZZS9</strain>
    </source>
</reference>
<feature type="transmembrane region" description="Helical" evidence="1">
    <location>
        <begin position="112"/>
        <end position="134"/>
    </location>
</feature>
<dbReference type="RefSeq" id="WP_213671544.1">
    <property type="nucleotide sequence ID" value="NZ_JAHCDA010000003.1"/>
</dbReference>
<gene>
    <name evidence="2" type="ORF">KHU32_18085</name>
</gene>
<dbReference type="EMBL" id="JAHCDA010000003">
    <property type="protein sequence ID" value="MBS7812864.1"/>
    <property type="molecule type" value="Genomic_DNA"/>
</dbReference>
<proteinExistence type="predicted"/>
<keyword evidence="1" id="KW-0472">Membrane</keyword>
<sequence length="257" mass="26484">MSETIYADPMMQMRKVVLHGRIKRIVKQEEFNLMAASPREALMALCTQVPGFQKTLGEGWYRCILASPKRQVAIAEGDDTRKPWQAIGNDAVFHIIPVVKGAGGGRGGAVKIVLGVVLVAATIATAGAGGAFSAGAGGLSSTVPGLAGTALGVTYGQIVGLGAMMALGGVSQLLSPQAKAPAASDREAPDQRASFMFQNPVNVVDQGGAIPIPYGDCLVGSSVIAAGMNPYDFGTGSNTPDPVDEWLAAFPGWTRVA</sequence>
<feature type="transmembrane region" description="Helical" evidence="1">
    <location>
        <begin position="146"/>
        <end position="170"/>
    </location>
</feature>
<dbReference type="Proteomes" id="UP000766336">
    <property type="component" value="Unassembled WGS sequence"/>
</dbReference>
<protein>
    <submittedName>
        <fullName evidence="2">Tail assembly protein</fullName>
    </submittedName>
</protein>
<keyword evidence="1" id="KW-1133">Transmembrane helix</keyword>
<keyword evidence="1" id="KW-0812">Transmembrane</keyword>
<evidence type="ECO:0000256" key="1">
    <source>
        <dbReference type="SAM" id="Phobius"/>
    </source>
</evidence>
<evidence type="ECO:0000313" key="2">
    <source>
        <dbReference type="EMBL" id="MBS7812864.1"/>
    </source>
</evidence>
<keyword evidence="3" id="KW-1185">Reference proteome</keyword>